<feature type="compositionally biased region" description="Basic residues" evidence="1">
    <location>
        <begin position="110"/>
        <end position="121"/>
    </location>
</feature>
<dbReference type="RefSeq" id="WP_380705742.1">
    <property type="nucleotide sequence ID" value="NZ_JBHSAP010000018.1"/>
</dbReference>
<dbReference type="Pfam" id="PF13413">
    <property type="entry name" value="HTH_25"/>
    <property type="match status" value="1"/>
</dbReference>
<keyword evidence="5" id="KW-1185">Reference proteome</keyword>
<dbReference type="InterPro" id="IPR010982">
    <property type="entry name" value="Lambda_DNA-bd_dom_sf"/>
</dbReference>
<keyword evidence="2" id="KW-1133">Transmembrane helix</keyword>
<proteinExistence type="predicted"/>
<evidence type="ECO:0000256" key="1">
    <source>
        <dbReference type="SAM" id="MobiDB-lite"/>
    </source>
</evidence>
<dbReference type="PANTHER" id="PTHR34475:SF1">
    <property type="entry name" value="CYTOSKELETON PROTEIN RODZ"/>
    <property type="match status" value="1"/>
</dbReference>
<name>A0ABV8JMC5_9BACL</name>
<evidence type="ECO:0000313" key="4">
    <source>
        <dbReference type="EMBL" id="MFC4077907.1"/>
    </source>
</evidence>
<dbReference type="InterPro" id="IPR050400">
    <property type="entry name" value="Bact_Cytoskel_RodZ"/>
</dbReference>
<evidence type="ECO:0000256" key="2">
    <source>
        <dbReference type="SAM" id="Phobius"/>
    </source>
</evidence>
<feature type="domain" description="HTH cro/C1-type" evidence="3">
    <location>
        <begin position="8"/>
        <end position="68"/>
    </location>
</feature>
<feature type="transmembrane region" description="Helical" evidence="2">
    <location>
        <begin position="144"/>
        <end position="165"/>
    </location>
</feature>
<reference evidence="5" key="1">
    <citation type="journal article" date="2019" name="Int. J. Syst. Evol. Microbiol.">
        <title>The Global Catalogue of Microorganisms (GCM) 10K type strain sequencing project: providing services to taxonomists for standard genome sequencing and annotation.</title>
        <authorList>
            <consortium name="The Broad Institute Genomics Platform"/>
            <consortium name="The Broad Institute Genome Sequencing Center for Infectious Disease"/>
            <person name="Wu L."/>
            <person name="Ma J."/>
        </authorList>
    </citation>
    <scope>NUCLEOTIDE SEQUENCE [LARGE SCALE GENOMIC DNA]</scope>
    <source>
        <strain evidence="5">IBRC-M 10813</strain>
    </source>
</reference>
<keyword evidence="2" id="KW-0812">Transmembrane</keyword>
<dbReference type="EMBL" id="JBHSAP010000018">
    <property type="protein sequence ID" value="MFC4077907.1"/>
    <property type="molecule type" value="Genomic_DNA"/>
</dbReference>
<comment type="caution">
    <text evidence="4">The sequence shown here is derived from an EMBL/GenBank/DDBJ whole genome shotgun (WGS) entry which is preliminary data.</text>
</comment>
<accession>A0ABV8JMC5</accession>
<dbReference type="SUPFAM" id="SSF47413">
    <property type="entry name" value="lambda repressor-like DNA-binding domains"/>
    <property type="match status" value="1"/>
</dbReference>
<dbReference type="Proteomes" id="UP001595843">
    <property type="component" value="Unassembled WGS sequence"/>
</dbReference>
<dbReference type="Pfam" id="PF13464">
    <property type="entry name" value="RodZ_C"/>
    <property type="match status" value="1"/>
</dbReference>
<feature type="region of interest" description="Disordered" evidence="1">
    <location>
        <begin position="80"/>
        <end position="122"/>
    </location>
</feature>
<keyword evidence="2" id="KW-0472">Membrane</keyword>
<evidence type="ECO:0000313" key="5">
    <source>
        <dbReference type="Proteomes" id="UP001595843"/>
    </source>
</evidence>
<feature type="region of interest" description="Disordered" evidence="1">
    <location>
        <begin position="170"/>
        <end position="194"/>
    </location>
</feature>
<dbReference type="InterPro" id="IPR001387">
    <property type="entry name" value="Cro/C1-type_HTH"/>
</dbReference>
<dbReference type="PROSITE" id="PS50943">
    <property type="entry name" value="HTH_CROC1"/>
    <property type="match status" value="1"/>
</dbReference>
<dbReference type="InterPro" id="IPR025194">
    <property type="entry name" value="RodZ-like_C"/>
</dbReference>
<sequence>MSRPTDRLLRRRKEAGLTLEQMQQKTNIQAGYLAALEQGEFSALPGKFYTRAFIKAYCGHLGVDAAPILRQFDETMSTGERLSVPVPTEPSKEFATEPVSRLSRKERYSRQKKKRKTRRRGGFPPIRLWQSFLSWASSLPKKTVLIVSLSLVFFASAGVVGFLFFSSDKEGGKPSGTDESSGVQGDSPLPTGNEDKAVVELVKPSETYKYGDLFEVSKAKEVSVTLEAREKTWFRYRAGGPTKKVTKQAKLSAGRSETFRDPSWVSLMVGNPDRVTLRVNGHIIDTSSETAAHSYQLKRKP</sequence>
<evidence type="ECO:0000259" key="3">
    <source>
        <dbReference type="PROSITE" id="PS50943"/>
    </source>
</evidence>
<dbReference type="SMART" id="SM00530">
    <property type="entry name" value="HTH_XRE"/>
    <property type="match status" value="1"/>
</dbReference>
<gene>
    <name evidence="4" type="ORF">ACFOUO_13985</name>
</gene>
<dbReference type="Gene3D" id="1.10.260.40">
    <property type="entry name" value="lambda repressor-like DNA-binding domains"/>
    <property type="match status" value="1"/>
</dbReference>
<organism evidence="4 5">
    <name type="scientific">Salinithrix halophila</name>
    <dbReference type="NCBI Taxonomy" id="1485204"/>
    <lineage>
        <taxon>Bacteria</taxon>
        <taxon>Bacillati</taxon>
        <taxon>Bacillota</taxon>
        <taxon>Bacilli</taxon>
        <taxon>Bacillales</taxon>
        <taxon>Thermoactinomycetaceae</taxon>
        <taxon>Salinithrix</taxon>
    </lineage>
</organism>
<dbReference type="CDD" id="cd00093">
    <property type="entry name" value="HTH_XRE"/>
    <property type="match status" value="1"/>
</dbReference>
<dbReference type="PANTHER" id="PTHR34475">
    <property type="match status" value="1"/>
</dbReference>
<protein>
    <submittedName>
        <fullName evidence="4">Helix-turn-helix domain-containing protein</fullName>
    </submittedName>
</protein>